<protein>
    <recommendedName>
        <fullName evidence="1">N-acetyltransferase domain-containing protein</fullName>
    </recommendedName>
</protein>
<evidence type="ECO:0000313" key="3">
    <source>
        <dbReference type="Proteomes" id="UP000193900"/>
    </source>
</evidence>
<keyword evidence="3" id="KW-1185">Reference proteome</keyword>
<dbReference type="GO" id="GO:0016747">
    <property type="term" value="F:acyltransferase activity, transferring groups other than amino-acyl groups"/>
    <property type="evidence" value="ECO:0007669"/>
    <property type="project" value="InterPro"/>
</dbReference>
<proteinExistence type="predicted"/>
<dbReference type="InterPro" id="IPR000182">
    <property type="entry name" value="GNAT_dom"/>
</dbReference>
<name>A0A1Y5RPQ5_9RHOB</name>
<dbReference type="EMBL" id="FWFZ01000002">
    <property type="protein sequence ID" value="SLN21432.1"/>
    <property type="molecule type" value="Genomic_DNA"/>
</dbReference>
<evidence type="ECO:0000259" key="1">
    <source>
        <dbReference type="PROSITE" id="PS51186"/>
    </source>
</evidence>
<sequence length="276" mass="29334">MIRVVPPDLPTVEAFLRARALRAMFPLANLARYGLDGGHDNAPAIWAAWTGGAVTDVLAVTRGGTVLPALPSRNWAEAAAVLSGGRIAAVIGPTDEVRPLIAAAGLRGATTLDRDEPHFALDLEALDVPDGPGVLMPLREVDLGQVIEWRKAYAIETLGTPADRADLDARRDVDAFLEAGSHRVLVEDGRLLSMTGFNADIGNVVQVGGVYTPPELRGRHHARRAVALHLAEARARGARRAALFAASAGSAHLYEAIGFGRIGDFTLCLYQEPVHV</sequence>
<dbReference type="RefSeq" id="WP_143535423.1">
    <property type="nucleotide sequence ID" value="NZ_FWFZ01000002.1"/>
</dbReference>
<reference evidence="2 3" key="1">
    <citation type="submission" date="2017-03" db="EMBL/GenBank/DDBJ databases">
        <authorList>
            <person name="Afonso C.L."/>
            <person name="Miller P.J."/>
            <person name="Scott M.A."/>
            <person name="Spackman E."/>
            <person name="Goraichik I."/>
            <person name="Dimitrov K.M."/>
            <person name="Suarez D.L."/>
            <person name="Swayne D.E."/>
        </authorList>
    </citation>
    <scope>NUCLEOTIDE SEQUENCE [LARGE SCALE GENOMIC DNA]</scope>
    <source>
        <strain evidence="2 3">CECT 7023</strain>
    </source>
</reference>
<dbReference type="Pfam" id="PF00583">
    <property type="entry name" value="Acetyltransf_1"/>
    <property type="match status" value="1"/>
</dbReference>
<organism evidence="2 3">
    <name type="scientific">Roseisalinus antarcticus</name>
    <dbReference type="NCBI Taxonomy" id="254357"/>
    <lineage>
        <taxon>Bacteria</taxon>
        <taxon>Pseudomonadati</taxon>
        <taxon>Pseudomonadota</taxon>
        <taxon>Alphaproteobacteria</taxon>
        <taxon>Rhodobacterales</taxon>
        <taxon>Roseobacteraceae</taxon>
        <taxon>Roseisalinus</taxon>
    </lineage>
</organism>
<dbReference type="Gene3D" id="3.40.630.30">
    <property type="match status" value="1"/>
</dbReference>
<dbReference type="OrthoDB" id="7365268at2"/>
<feature type="domain" description="N-acetyltransferase" evidence="1">
    <location>
        <begin position="133"/>
        <end position="276"/>
    </location>
</feature>
<accession>A0A1Y5RPQ5</accession>
<evidence type="ECO:0000313" key="2">
    <source>
        <dbReference type="EMBL" id="SLN21432.1"/>
    </source>
</evidence>
<dbReference type="SUPFAM" id="SSF55729">
    <property type="entry name" value="Acyl-CoA N-acyltransferases (Nat)"/>
    <property type="match status" value="1"/>
</dbReference>
<dbReference type="AlphaFoldDB" id="A0A1Y5RPQ5"/>
<gene>
    <name evidence="2" type="ORF">ROA7023_00560</name>
</gene>
<dbReference type="InterPro" id="IPR016181">
    <property type="entry name" value="Acyl_CoA_acyltransferase"/>
</dbReference>
<dbReference type="PROSITE" id="PS51186">
    <property type="entry name" value="GNAT"/>
    <property type="match status" value="1"/>
</dbReference>
<dbReference type="Proteomes" id="UP000193900">
    <property type="component" value="Unassembled WGS sequence"/>
</dbReference>